<proteinExistence type="predicted"/>
<accession>A0AAD7XBY1</accession>
<feature type="region of interest" description="Disordered" evidence="1">
    <location>
        <begin position="21"/>
        <end position="40"/>
    </location>
</feature>
<sequence length="74" mass="7881">MRLSASVTVVTIVAAVSRGLSRNMHGTPRPRAARQRARASVSDPSIEAALYVSGRMHIPSTLTSLQYGGVIMTD</sequence>
<keyword evidence="3" id="KW-1185">Reference proteome</keyword>
<comment type="caution">
    <text evidence="2">The sequence shown here is derived from an EMBL/GenBank/DDBJ whole genome shotgun (WGS) entry which is preliminary data.</text>
</comment>
<dbReference type="EMBL" id="JAPEVG010000041">
    <property type="protein sequence ID" value="KAJ8490008.1"/>
    <property type="molecule type" value="Genomic_DNA"/>
</dbReference>
<protein>
    <submittedName>
        <fullName evidence="2">Uncharacterized protein</fullName>
    </submittedName>
</protein>
<gene>
    <name evidence="2" type="ORF">ONZ51_g2596</name>
</gene>
<dbReference type="Proteomes" id="UP001215151">
    <property type="component" value="Unassembled WGS sequence"/>
</dbReference>
<dbReference type="AlphaFoldDB" id="A0AAD7XBY1"/>
<evidence type="ECO:0000313" key="3">
    <source>
        <dbReference type="Proteomes" id="UP001215151"/>
    </source>
</evidence>
<evidence type="ECO:0000313" key="2">
    <source>
        <dbReference type="EMBL" id="KAJ8490008.1"/>
    </source>
</evidence>
<reference evidence="2" key="1">
    <citation type="submission" date="2022-11" db="EMBL/GenBank/DDBJ databases">
        <title>Genome Sequence of Cubamyces cubensis.</title>
        <authorList>
            <person name="Buettner E."/>
        </authorList>
    </citation>
    <scope>NUCLEOTIDE SEQUENCE</scope>
    <source>
        <strain evidence="2">MPL-01</strain>
    </source>
</reference>
<evidence type="ECO:0000256" key="1">
    <source>
        <dbReference type="SAM" id="MobiDB-lite"/>
    </source>
</evidence>
<organism evidence="2 3">
    <name type="scientific">Trametes cubensis</name>
    <dbReference type="NCBI Taxonomy" id="1111947"/>
    <lineage>
        <taxon>Eukaryota</taxon>
        <taxon>Fungi</taxon>
        <taxon>Dikarya</taxon>
        <taxon>Basidiomycota</taxon>
        <taxon>Agaricomycotina</taxon>
        <taxon>Agaricomycetes</taxon>
        <taxon>Polyporales</taxon>
        <taxon>Polyporaceae</taxon>
        <taxon>Trametes</taxon>
    </lineage>
</organism>
<name>A0AAD7XBY1_9APHY</name>